<keyword evidence="5" id="KW-0539">Nucleus</keyword>
<dbReference type="EMBL" id="JAAAHW010006619">
    <property type="protein sequence ID" value="KAF9957476.1"/>
    <property type="molecule type" value="Genomic_DNA"/>
</dbReference>
<dbReference type="InterPro" id="IPR059164">
    <property type="entry name" value="HAT_PRP39_C"/>
</dbReference>
<comment type="caution">
    <text evidence="8">The sequence shown here is derived from an EMBL/GenBank/DDBJ whole genome shotgun (WGS) entry which is preliminary data.</text>
</comment>
<evidence type="ECO:0000313" key="9">
    <source>
        <dbReference type="Proteomes" id="UP000749646"/>
    </source>
</evidence>
<accession>A0A9P6J1B4</accession>
<proteinExistence type="inferred from homology"/>
<dbReference type="SMART" id="SM00386">
    <property type="entry name" value="HAT"/>
    <property type="match status" value="5"/>
</dbReference>
<dbReference type="GO" id="GO:0030627">
    <property type="term" value="F:pre-mRNA 5'-splice site binding"/>
    <property type="evidence" value="ECO:0007669"/>
    <property type="project" value="TreeGrafter"/>
</dbReference>
<evidence type="ECO:0000256" key="5">
    <source>
        <dbReference type="ARBA" id="ARBA00023242"/>
    </source>
</evidence>
<dbReference type="Pfam" id="PF23241">
    <property type="entry name" value="HAT_PRP39_C"/>
    <property type="match status" value="1"/>
</dbReference>
<feature type="region of interest" description="Disordered" evidence="7">
    <location>
        <begin position="263"/>
        <end position="282"/>
    </location>
</feature>
<evidence type="ECO:0000256" key="4">
    <source>
        <dbReference type="ARBA" id="ARBA00023187"/>
    </source>
</evidence>
<dbReference type="GO" id="GO:0005685">
    <property type="term" value="C:U1 snRNP"/>
    <property type="evidence" value="ECO:0007669"/>
    <property type="project" value="TreeGrafter"/>
</dbReference>
<evidence type="ECO:0000256" key="7">
    <source>
        <dbReference type="SAM" id="MobiDB-lite"/>
    </source>
</evidence>
<keyword evidence="4" id="KW-0508">mRNA splicing</keyword>
<organism evidence="8 9">
    <name type="scientific">Modicella reniformis</name>
    <dbReference type="NCBI Taxonomy" id="1440133"/>
    <lineage>
        <taxon>Eukaryota</taxon>
        <taxon>Fungi</taxon>
        <taxon>Fungi incertae sedis</taxon>
        <taxon>Mucoromycota</taxon>
        <taxon>Mortierellomycotina</taxon>
        <taxon>Mortierellomycetes</taxon>
        <taxon>Mortierellales</taxon>
        <taxon>Mortierellaceae</taxon>
        <taxon>Modicella</taxon>
    </lineage>
</organism>
<evidence type="ECO:0000256" key="1">
    <source>
        <dbReference type="ARBA" id="ARBA00004123"/>
    </source>
</evidence>
<dbReference type="GO" id="GO:0000395">
    <property type="term" value="P:mRNA 5'-splice site recognition"/>
    <property type="evidence" value="ECO:0007669"/>
    <property type="project" value="TreeGrafter"/>
</dbReference>
<dbReference type="Gene3D" id="1.25.40.10">
    <property type="entry name" value="Tetratricopeptide repeat domain"/>
    <property type="match status" value="2"/>
</dbReference>
<dbReference type="GO" id="GO:0071004">
    <property type="term" value="C:U2-type prespliceosome"/>
    <property type="evidence" value="ECO:0007669"/>
    <property type="project" value="TreeGrafter"/>
</dbReference>
<dbReference type="FunFam" id="1.25.40.10:FF:000064">
    <property type="entry name" value="Putative pre-mrna-processing factor 39"/>
    <property type="match status" value="1"/>
</dbReference>
<evidence type="ECO:0000256" key="3">
    <source>
        <dbReference type="ARBA" id="ARBA00022737"/>
    </source>
</evidence>
<dbReference type="AlphaFoldDB" id="A0A9P6J1B4"/>
<feature type="non-terminal residue" evidence="8">
    <location>
        <position position="1"/>
    </location>
</feature>
<feature type="compositionally biased region" description="Low complexity" evidence="7">
    <location>
        <begin position="7"/>
        <end position="26"/>
    </location>
</feature>
<protein>
    <recommendedName>
        <fullName evidence="10">Suppressor of forked domain-containing protein</fullName>
    </recommendedName>
</protein>
<dbReference type="GO" id="GO:0000243">
    <property type="term" value="C:commitment complex"/>
    <property type="evidence" value="ECO:0007669"/>
    <property type="project" value="TreeGrafter"/>
</dbReference>
<feature type="region of interest" description="Disordered" evidence="7">
    <location>
        <begin position="1"/>
        <end position="59"/>
    </location>
</feature>
<evidence type="ECO:0000256" key="6">
    <source>
        <dbReference type="ARBA" id="ARBA00038019"/>
    </source>
</evidence>
<evidence type="ECO:0000256" key="2">
    <source>
        <dbReference type="ARBA" id="ARBA00022664"/>
    </source>
</evidence>
<dbReference type="SUPFAM" id="SSF48452">
    <property type="entry name" value="TPR-like"/>
    <property type="match status" value="1"/>
</dbReference>
<evidence type="ECO:0008006" key="10">
    <source>
        <dbReference type="Google" id="ProtNLM"/>
    </source>
</evidence>
<keyword evidence="3" id="KW-0677">Repeat</keyword>
<keyword evidence="2" id="KW-0507">mRNA processing</keyword>
<comment type="subcellular location">
    <subcellularLocation>
        <location evidence="1">Nucleus</location>
    </subcellularLocation>
</comment>
<sequence length="431" mass="50126">MDNTEVNNNNNSDSQQLGQEQVLQQEQDGEHGGATSSMAPTEPPTTTPSGAPMPTTTDPTLIEAWDRCWAVVKATPADFDSWEELMRLADRQDGGFGPEAPPANISNVRIIYDAFLNQFPLCFGYWKKYSDLEFQARGVEGAIEIFERGVKSISNSVDLWVQFCSFVMEHKPDDRDTIERLFERGADAVGMDFMPHVFWDKFIAFYEERQEYSKLARLMERIIKIPQHQYARFYQQYVQLVGSHPVKELISEEQYEKFTEQLAARKDTQQDSESTPQDEKSAEQLESEVRQLILEVCSQVHARTAEETNKRWPFEAEIKRPYFHVKPMDMPQLANWRRYLDFEESEGSLERICVLYERCLVTCALYEEFWLRYGSWARSQNNLDDLKNIYTRAAQMVPPSNPSSRLTLALIEEERSEIEEAREQYQTVLQH</sequence>
<dbReference type="InterPro" id="IPR011990">
    <property type="entry name" value="TPR-like_helical_dom_sf"/>
</dbReference>
<evidence type="ECO:0000313" key="8">
    <source>
        <dbReference type="EMBL" id="KAF9957476.1"/>
    </source>
</evidence>
<dbReference type="PANTHER" id="PTHR17204:SF5">
    <property type="entry name" value="PRE-MRNA-PROCESSING FACTOR 39"/>
    <property type="match status" value="1"/>
</dbReference>
<keyword evidence="9" id="KW-1185">Reference proteome</keyword>
<dbReference type="OrthoDB" id="10265668at2759"/>
<dbReference type="PANTHER" id="PTHR17204">
    <property type="entry name" value="PRE-MRNA PROCESSING PROTEIN PRP39-RELATED"/>
    <property type="match status" value="1"/>
</dbReference>
<dbReference type="InterPro" id="IPR003107">
    <property type="entry name" value="HAT"/>
</dbReference>
<name>A0A9P6J1B4_9FUNG</name>
<gene>
    <name evidence="8" type="ORF">BGZ65_002039</name>
</gene>
<dbReference type="Pfam" id="PF23240">
    <property type="entry name" value="HAT_PRP39_N"/>
    <property type="match status" value="1"/>
</dbReference>
<reference evidence="8" key="1">
    <citation type="journal article" date="2020" name="Fungal Divers.">
        <title>Resolving the Mortierellaceae phylogeny through synthesis of multi-gene phylogenetics and phylogenomics.</title>
        <authorList>
            <person name="Vandepol N."/>
            <person name="Liber J."/>
            <person name="Desiro A."/>
            <person name="Na H."/>
            <person name="Kennedy M."/>
            <person name="Barry K."/>
            <person name="Grigoriev I.V."/>
            <person name="Miller A.N."/>
            <person name="O'Donnell K."/>
            <person name="Stajich J.E."/>
            <person name="Bonito G."/>
        </authorList>
    </citation>
    <scope>NUCLEOTIDE SEQUENCE</scope>
    <source>
        <strain evidence="8">MES-2147</strain>
    </source>
</reference>
<comment type="similarity">
    <text evidence="6">Belongs to the PRP39 family.</text>
</comment>
<dbReference type="Proteomes" id="UP000749646">
    <property type="component" value="Unassembled WGS sequence"/>
</dbReference>